<feature type="domain" description="RING-type" evidence="2">
    <location>
        <begin position="274"/>
        <end position="328"/>
    </location>
</feature>
<dbReference type="PROSITE" id="PS50089">
    <property type="entry name" value="ZF_RING_2"/>
    <property type="match status" value="1"/>
</dbReference>
<dbReference type="Gene3D" id="3.30.40.10">
    <property type="entry name" value="Zinc/RING finger domain, C3HC4 (zinc finger)"/>
    <property type="match status" value="1"/>
</dbReference>
<accession>A0A6A5QSZ7</accession>
<evidence type="ECO:0000259" key="2">
    <source>
        <dbReference type="PROSITE" id="PS50089"/>
    </source>
</evidence>
<proteinExistence type="predicted"/>
<dbReference type="GO" id="GO:0008270">
    <property type="term" value="F:zinc ion binding"/>
    <property type="evidence" value="ECO:0007669"/>
    <property type="project" value="UniProtKB-KW"/>
</dbReference>
<keyword evidence="4" id="KW-1185">Reference proteome</keyword>
<keyword evidence="1" id="KW-0863">Zinc-finger</keyword>
<evidence type="ECO:0000256" key="1">
    <source>
        <dbReference type="PROSITE-ProRule" id="PRU00175"/>
    </source>
</evidence>
<protein>
    <recommendedName>
        <fullName evidence="2">RING-type domain-containing protein</fullName>
    </recommendedName>
</protein>
<dbReference type="Pfam" id="PF13639">
    <property type="entry name" value="zf-RING_2"/>
    <property type="match status" value="1"/>
</dbReference>
<evidence type="ECO:0000313" key="3">
    <source>
        <dbReference type="EMBL" id="KAF1918901.1"/>
    </source>
</evidence>
<dbReference type="AlphaFoldDB" id="A0A6A5QSZ7"/>
<dbReference type="InterPro" id="IPR013083">
    <property type="entry name" value="Znf_RING/FYVE/PHD"/>
</dbReference>
<dbReference type="Proteomes" id="UP000800096">
    <property type="component" value="Unassembled WGS sequence"/>
</dbReference>
<dbReference type="EMBL" id="ML979133">
    <property type="protein sequence ID" value="KAF1918901.1"/>
    <property type="molecule type" value="Genomic_DNA"/>
</dbReference>
<sequence length="405" mass="46904">MLLEKIHKLKPSSTTTMEATALEKFDESQKKVYYFDRIIEKEIKSLKKYRRHQPQRDATRRVLVDQNRELNAHRNLLVLRYDQGRVEAREIREQQDDAASRGQVWDGPEPWDYDNYIHLILHLDRADRRLRHELNGIPIFPLPEIDLPLIPHYRSLAVSRVCWLTARDMLHEPRFPNKWCNRFDTRDFIVLPAPQRAFFRSNVPWIILWMVEGDFNVPVGGEDWSAVFQIVGMATEFEMSWLGKLMKAYANEVNQNAIERVGEFTQPAAVDGECPICGNDFGDQNFKDQEPAVKTICGHYIGKDCLQSWADMSIAAGKAHEVTCPSCRTALFIGIFPVRAQANICKLMDYLGSDRALAEEVDSFLLKGIWSSLVFRCYGTKLEVMLNKLQRWTETAKAMFDECVL</sequence>
<reference evidence="3" key="1">
    <citation type="journal article" date="2020" name="Stud. Mycol.">
        <title>101 Dothideomycetes genomes: a test case for predicting lifestyles and emergence of pathogens.</title>
        <authorList>
            <person name="Haridas S."/>
            <person name="Albert R."/>
            <person name="Binder M."/>
            <person name="Bloem J."/>
            <person name="Labutti K."/>
            <person name="Salamov A."/>
            <person name="Andreopoulos B."/>
            <person name="Baker S."/>
            <person name="Barry K."/>
            <person name="Bills G."/>
            <person name="Bluhm B."/>
            <person name="Cannon C."/>
            <person name="Castanera R."/>
            <person name="Culley D."/>
            <person name="Daum C."/>
            <person name="Ezra D."/>
            <person name="Gonzalez J."/>
            <person name="Henrissat B."/>
            <person name="Kuo A."/>
            <person name="Liang C."/>
            <person name="Lipzen A."/>
            <person name="Lutzoni F."/>
            <person name="Magnuson J."/>
            <person name="Mondo S."/>
            <person name="Nolan M."/>
            <person name="Ohm R."/>
            <person name="Pangilinan J."/>
            <person name="Park H.-J."/>
            <person name="Ramirez L."/>
            <person name="Alfaro M."/>
            <person name="Sun H."/>
            <person name="Tritt A."/>
            <person name="Yoshinaga Y."/>
            <person name="Zwiers L.-H."/>
            <person name="Turgeon B."/>
            <person name="Goodwin S."/>
            <person name="Spatafora J."/>
            <person name="Crous P."/>
            <person name="Grigoriev I."/>
        </authorList>
    </citation>
    <scope>NUCLEOTIDE SEQUENCE</scope>
    <source>
        <strain evidence="3">HMLAC05119</strain>
    </source>
</reference>
<evidence type="ECO:0000313" key="4">
    <source>
        <dbReference type="Proteomes" id="UP000800096"/>
    </source>
</evidence>
<keyword evidence="1" id="KW-0479">Metal-binding</keyword>
<name>A0A6A5QSZ7_AMPQU</name>
<keyword evidence="1" id="KW-0862">Zinc</keyword>
<gene>
    <name evidence="3" type="ORF">BDU57DRAFT_535950</name>
</gene>
<dbReference type="SUPFAM" id="SSF57850">
    <property type="entry name" value="RING/U-box"/>
    <property type="match status" value="1"/>
</dbReference>
<dbReference type="InterPro" id="IPR001841">
    <property type="entry name" value="Znf_RING"/>
</dbReference>
<organism evidence="3 4">
    <name type="scientific">Ampelomyces quisqualis</name>
    <name type="common">Powdery mildew agent</name>
    <dbReference type="NCBI Taxonomy" id="50730"/>
    <lineage>
        <taxon>Eukaryota</taxon>
        <taxon>Fungi</taxon>
        <taxon>Dikarya</taxon>
        <taxon>Ascomycota</taxon>
        <taxon>Pezizomycotina</taxon>
        <taxon>Dothideomycetes</taxon>
        <taxon>Pleosporomycetidae</taxon>
        <taxon>Pleosporales</taxon>
        <taxon>Pleosporineae</taxon>
        <taxon>Phaeosphaeriaceae</taxon>
        <taxon>Ampelomyces</taxon>
    </lineage>
</organism>
<dbReference type="OrthoDB" id="3687216at2759"/>